<sequence>MLQVLPFSLGLPVMGLLQSGSTSQTFSNLANPNANAKVVDACERKHFGLPSCGLNIFTTVTASTPPQDKSHTTSLIQCDKGFSEENLATVLSTQFHLQTPHLPFVIPYNTIGTSPLLYAPCTNVNAMLPLQTFYPLPPLTPNELGLLIASHLSWNPHMLLPVLLSLFNAHRRPTSDTTLPNIETEARDTSYEACNGITNGSNVNASTITRTMENGDVKEEQEQEQVEEKVEEKCVQQGQKCRKVCNNSATGEATHALGTATTAIRRSREGGSFRVTSAHTGEKLFVCSVCHHAFADRSNFRTHKNTRTTTQRVRCPCFSRSFIRNRTLIRHLKKCPSSTPATPVSADPASTTPHRHHC</sequence>
<evidence type="ECO:0000256" key="5">
    <source>
        <dbReference type="ARBA" id="ARBA00022833"/>
    </source>
</evidence>
<evidence type="ECO:0000256" key="1">
    <source>
        <dbReference type="ARBA" id="ARBA00004123"/>
    </source>
</evidence>
<evidence type="ECO:0000259" key="9">
    <source>
        <dbReference type="PROSITE" id="PS50157"/>
    </source>
</evidence>
<dbReference type="GO" id="GO:0005634">
    <property type="term" value="C:nucleus"/>
    <property type="evidence" value="ECO:0007669"/>
    <property type="project" value="UniProtKB-SubCell"/>
</dbReference>
<keyword evidence="2" id="KW-0479">Metal-binding</keyword>
<evidence type="ECO:0000313" key="11">
    <source>
        <dbReference type="Proteomes" id="UP000274429"/>
    </source>
</evidence>
<evidence type="ECO:0000256" key="2">
    <source>
        <dbReference type="ARBA" id="ARBA00022723"/>
    </source>
</evidence>
<keyword evidence="6" id="KW-0539">Nucleus</keyword>
<feature type="domain" description="C2H2-type" evidence="9">
    <location>
        <begin position="285"/>
        <end position="312"/>
    </location>
</feature>
<evidence type="ECO:0000256" key="6">
    <source>
        <dbReference type="ARBA" id="ARBA00023242"/>
    </source>
</evidence>
<evidence type="ECO:0000256" key="7">
    <source>
        <dbReference type="PROSITE-ProRule" id="PRU00042"/>
    </source>
</evidence>
<evidence type="ECO:0000313" key="12">
    <source>
        <dbReference type="WBParaSite" id="TTAC_0001011901-mRNA-1"/>
    </source>
</evidence>
<dbReference type="EMBL" id="UYWX01021313">
    <property type="protein sequence ID" value="VDM35084.1"/>
    <property type="molecule type" value="Genomic_DNA"/>
</dbReference>
<organism evidence="12">
    <name type="scientific">Hydatigena taeniaeformis</name>
    <name type="common">Feline tapeworm</name>
    <name type="synonym">Taenia taeniaeformis</name>
    <dbReference type="NCBI Taxonomy" id="6205"/>
    <lineage>
        <taxon>Eukaryota</taxon>
        <taxon>Metazoa</taxon>
        <taxon>Spiralia</taxon>
        <taxon>Lophotrochozoa</taxon>
        <taxon>Platyhelminthes</taxon>
        <taxon>Cestoda</taxon>
        <taxon>Eucestoda</taxon>
        <taxon>Cyclophyllidea</taxon>
        <taxon>Taeniidae</taxon>
        <taxon>Hydatigera</taxon>
    </lineage>
</organism>
<evidence type="ECO:0000256" key="3">
    <source>
        <dbReference type="ARBA" id="ARBA00022737"/>
    </source>
</evidence>
<evidence type="ECO:0000313" key="10">
    <source>
        <dbReference type="EMBL" id="VDM35084.1"/>
    </source>
</evidence>
<dbReference type="PROSITE" id="PS50157">
    <property type="entry name" value="ZINC_FINGER_C2H2_2"/>
    <property type="match status" value="1"/>
</dbReference>
<dbReference type="PANTHER" id="PTHR16515">
    <property type="entry name" value="PR DOMAIN ZINC FINGER PROTEIN"/>
    <property type="match status" value="1"/>
</dbReference>
<feature type="region of interest" description="Disordered" evidence="8">
    <location>
        <begin position="334"/>
        <end position="358"/>
    </location>
</feature>
<comment type="subcellular location">
    <subcellularLocation>
        <location evidence="1">Nucleus</location>
    </subcellularLocation>
</comment>
<keyword evidence="5" id="KW-0862">Zinc</keyword>
<dbReference type="STRING" id="6205.A0A0R3X994"/>
<evidence type="ECO:0000256" key="8">
    <source>
        <dbReference type="SAM" id="MobiDB-lite"/>
    </source>
</evidence>
<keyword evidence="11" id="KW-1185">Reference proteome</keyword>
<dbReference type="AlphaFoldDB" id="A0A0R3X994"/>
<dbReference type="GO" id="GO:0010468">
    <property type="term" value="P:regulation of gene expression"/>
    <property type="evidence" value="ECO:0007669"/>
    <property type="project" value="TreeGrafter"/>
</dbReference>
<gene>
    <name evidence="10" type="ORF">TTAC_LOCUS10104</name>
</gene>
<dbReference type="FunFam" id="3.30.160.60:FF:000446">
    <property type="entry name" value="Zinc finger protein"/>
    <property type="match status" value="1"/>
</dbReference>
<dbReference type="SUPFAM" id="SSF57667">
    <property type="entry name" value="beta-beta-alpha zinc fingers"/>
    <property type="match status" value="1"/>
</dbReference>
<name>A0A0R3X994_HYDTA</name>
<reference evidence="12" key="1">
    <citation type="submission" date="2017-02" db="UniProtKB">
        <authorList>
            <consortium name="WormBaseParasite"/>
        </authorList>
    </citation>
    <scope>IDENTIFICATION</scope>
</reference>
<dbReference type="WBParaSite" id="TTAC_0001011901-mRNA-1">
    <property type="protein sequence ID" value="TTAC_0001011901-mRNA-1"/>
    <property type="gene ID" value="TTAC_0001011901"/>
</dbReference>
<keyword evidence="4 7" id="KW-0863">Zinc-finger</keyword>
<keyword evidence="3" id="KW-0677">Repeat</keyword>
<proteinExistence type="predicted"/>
<accession>A0A0R3X994</accession>
<protein>
    <submittedName>
        <fullName evidence="12">C2H2-type domain-containing protein</fullName>
    </submittedName>
</protein>
<dbReference type="PANTHER" id="PTHR16515:SF49">
    <property type="entry name" value="GASTRULA ZINC FINGER PROTEIN XLCGF49.1-LIKE-RELATED"/>
    <property type="match status" value="1"/>
</dbReference>
<dbReference type="GO" id="GO:0008270">
    <property type="term" value="F:zinc ion binding"/>
    <property type="evidence" value="ECO:0007669"/>
    <property type="project" value="UniProtKB-KW"/>
</dbReference>
<reference evidence="10 11" key="2">
    <citation type="submission" date="2018-11" db="EMBL/GenBank/DDBJ databases">
        <authorList>
            <consortium name="Pathogen Informatics"/>
        </authorList>
    </citation>
    <scope>NUCLEOTIDE SEQUENCE [LARGE SCALE GENOMIC DNA]</scope>
</reference>
<dbReference type="InterPro" id="IPR013087">
    <property type="entry name" value="Znf_C2H2_type"/>
</dbReference>
<dbReference type="InterPro" id="IPR050331">
    <property type="entry name" value="Zinc_finger"/>
</dbReference>
<dbReference type="Gene3D" id="3.30.160.60">
    <property type="entry name" value="Classic Zinc Finger"/>
    <property type="match status" value="1"/>
</dbReference>
<evidence type="ECO:0000256" key="4">
    <source>
        <dbReference type="ARBA" id="ARBA00022771"/>
    </source>
</evidence>
<dbReference type="InterPro" id="IPR036236">
    <property type="entry name" value="Znf_C2H2_sf"/>
</dbReference>
<feature type="compositionally biased region" description="Polar residues" evidence="8">
    <location>
        <begin position="336"/>
        <end position="352"/>
    </location>
</feature>
<dbReference type="Proteomes" id="UP000274429">
    <property type="component" value="Unassembled WGS sequence"/>
</dbReference>